<feature type="region of interest" description="Disordered" evidence="1">
    <location>
        <begin position="1"/>
        <end position="31"/>
    </location>
</feature>
<reference evidence="2" key="1">
    <citation type="submission" date="2020-05" db="EMBL/GenBank/DDBJ databases">
        <title>WGS assembly of Panicum virgatum.</title>
        <authorList>
            <person name="Lovell J.T."/>
            <person name="Jenkins J."/>
            <person name="Shu S."/>
            <person name="Juenger T.E."/>
            <person name="Schmutz J."/>
        </authorList>
    </citation>
    <scope>NUCLEOTIDE SEQUENCE</scope>
    <source>
        <strain evidence="2">AP13</strain>
    </source>
</reference>
<evidence type="ECO:0000313" key="2">
    <source>
        <dbReference type="EMBL" id="KAG2546765.1"/>
    </source>
</evidence>
<comment type="caution">
    <text evidence="2">The sequence shown here is derived from an EMBL/GenBank/DDBJ whole genome shotgun (WGS) entry which is preliminary data.</text>
</comment>
<organism evidence="2 3">
    <name type="scientific">Panicum virgatum</name>
    <name type="common">Blackwell switchgrass</name>
    <dbReference type="NCBI Taxonomy" id="38727"/>
    <lineage>
        <taxon>Eukaryota</taxon>
        <taxon>Viridiplantae</taxon>
        <taxon>Streptophyta</taxon>
        <taxon>Embryophyta</taxon>
        <taxon>Tracheophyta</taxon>
        <taxon>Spermatophyta</taxon>
        <taxon>Magnoliopsida</taxon>
        <taxon>Liliopsida</taxon>
        <taxon>Poales</taxon>
        <taxon>Poaceae</taxon>
        <taxon>PACMAD clade</taxon>
        <taxon>Panicoideae</taxon>
        <taxon>Panicodae</taxon>
        <taxon>Paniceae</taxon>
        <taxon>Panicinae</taxon>
        <taxon>Panicum</taxon>
        <taxon>Panicum sect. Hiantes</taxon>
    </lineage>
</organism>
<keyword evidence="3" id="KW-1185">Reference proteome</keyword>
<name>A0A8T0ND26_PANVG</name>
<proteinExistence type="predicted"/>
<evidence type="ECO:0000256" key="1">
    <source>
        <dbReference type="SAM" id="MobiDB-lite"/>
    </source>
</evidence>
<sequence>MRFASAGRRFSFGDGSAATGDAHAEQGSVEMEADRGWDRVDGRVHRAEMGSAGGVSDGDCFSPVILSPSSIHRTIPIVAHRARRDGGGARRVSPAAGDRGRGEAPASGRRPAARAQPGRRTAHLRAARLGAWQAAAVRRCRAAAVEVQACRRVAAGRGRSAAAVLVACT</sequence>
<dbReference type="AlphaFoldDB" id="A0A8T0ND26"/>
<evidence type="ECO:0000313" key="3">
    <source>
        <dbReference type="Proteomes" id="UP000823388"/>
    </source>
</evidence>
<protein>
    <submittedName>
        <fullName evidence="2">Uncharacterized protein</fullName>
    </submittedName>
</protein>
<feature type="region of interest" description="Disordered" evidence="1">
    <location>
        <begin position="79"/>
        <end position="121"/>
    </location>
</feature>
<accession>A0A8T0ND26</accession>
<dbReference type="EMBL" id="CM029053">
    <property type="protein sequence ID" value="KAG2546765.1"/>
    <property type="molecule type" value="Genomic_DNA"/>
</dbReference>
<feature type="compositionally biased region" description="Low complexity" evidence="1">
    <location>
        <begin position="103"/>
        <end position="119"/>
    </location>
</feature>
<gene>
    <name evidence="2" type="ORF">PVAP13_9KG044214</name>
</gene>
<dbReference type="Proteomes" id="UP000823388">
    <property type="component" value="Chromosome 9K"/>
</dbReference>